<dbReference type="Proteomes" id="UP000179034">
    <property type="component" value="Unassembled WGS sequence"/>
</dbReference>
<evidence type="ECO:0000313" key="2">
    <source>
        <dbReference type="EMBL" id="OGF97928.1"/>
    </source>
</evidence>
<dbReference type="InterPro" id="IPR026444">
    <property type="entry name" value="Secre_tail"/>
</dbReference>
<gene>
    <name evidence="2" type="ORF">A2Z06_02915</name>
</gene>
<proteinExistence type="predicted"/>
<dbReference type="EMBL" id="MFIW01000034">
    <property type="protein sequence ID" value="OGF97928.1"/>
    <property type="molecule type" value="Genomic_DNA"/>
</dbReference>
<evidence type="ECO:0000259" key="1">
    <source>
        <dbReference type="Pfam" id="PF13860"/>
    </source>
</evidence>
<accession>A0A1F5YCM2</accession>
<dbReference type="Gene3D" id="2.60.40.4070">
    <property type="match status" value="1"/>
</dbReference>
<dbReference type="NCBIfam" id="TIGR04183">
    <property type="entry name" value="Por_Secre_tail"/>
    <property type="match status" value="1"/>
</dbReference>
<reference evidence="2 3" key="1">
    <citation type="journal article" date="2016" name="Nat. Commun.">
        <title>Thousands of microbial genomes shed light on interconnected biogeochemical processes in an aquifer system.</title>
        <authorList>
            <person name="Anantharaman K."/>
            <person name="Brown C.T."/>
            <person name="Hug L.A."/>
            <person name="Sharon I."/>
            <person name="Castelle C.J."/>
            <person name="Probst A.J."/>
            <person name="Thomas B.C."/>
            <person name="Singh A."/>
            <person name="Wilkins M.J."/>
            <person name="Karaoz U."/>
            <person name="Brodie E.L."/>
            <person name="Williams K.H."/>
            <person name="Hubbard S.S."/>
            <person name="Banfield J.F."/>
        </authorList>
    </citation>
    <scope>NUCLEOTIDE SEQUENCE [LARGE SCALE GENOMIC DNA]</scope>
</reference>
<comment type="caution">
    <text evidence="2">The sequence shown here is derived from an EMBL/GenBank/DDBJ whole genome shotgun (WGS) entry which is preliminary data.</text>
</comment>
<name>A0A1F5YCM2_9BACT</name>
<dbReference type="Pfam" id="PF13860">
    <property type="entry name" value="FlgD_ig"/>
    <property type="match status" value="1"/>
</dbReference>
<dbReference type="InterPro" id="IPR025965">
    <property type="entry name" value="FlgD/Vpr_Ig-like"/>
</dbReference>
<organism evidence="2 3">
    <name type="scientific">Candidatus Glassbacteria bacterium RBG_16_58_8</name>
    <dbReference type="NCBI Taxonomy" id="1817866"/>
    <lineage>
        <taxon>Bacteria</taxon>
        <taxon>Candidatus Glassiibacteriota</taxon>
    </lineage>
</organism>
<sequence length="467" mass="49415">MISRERKIAGIALLTGILTFGLFTDGRSADYSFTVEVRDPIVIAPMGEITILKATITNTGDLLDTLDVTMEFEAPDTSWFVLLCVGPICYPPGVTSAPLGLGPGQADSATVDVTPFNVDGGLTASLTIQSRGNPGLVETVNFALITDGTDVLIVDGDGGLPYETFYRDAIPEPYPRGVWDLLLEPVTSGDLATFDFCFWLTGERTPALTVDEMGALSEFLDGGGRLFISGQDLGRDIGETAFYTDYLHASFISDSTGIFTLEGIAGEPISDGLTIQITGGDGAGNQARPSEIAPVGPGAYTSFYYQSTQRGAAVSSATYGPADTTRVVYFAFGFEGISTAIDRSTIAQRILEHLAGILVGIGGEELGGGAGPSLPATIALRQNYPNPFNPSTTIAFQTAEEAHADLAVYDLRGRRVRSLIDGSLPAGDHAMVWDGRDEQGSRVGSGIYLYRLLSNGAVTTRRMIVAK</sequence>
<protein>
    <recommendedName>
        <fullName evidence="1">FlgD/Vpr Ig-like domain-containing protein</fullName>
    </recommendedName>
</protein>
<dbReference type="AlphaFoldDB" id="A0A1F5YCM2"/>
<evidence type="ECO:0000313" key="3">
    <source>
        <dbReference type="Proteomes" id="UP000179034"/>
    </source>
</evidence>
<feature type="domain" description="FlgD/Vpr Ig-like" evidence="1">
    <location>
        <begin position="392"/>
        <end position="450"/>
    </location>
</feature>